<feature type="compositionally biased region" description="Polar residues" evidence="1">
    <location>
        <begin position="1"/>
        <end position="12"/>
    </location>
</feature>
<protein>
    <submittedName>
        <fullName evidence="2">Uncharacterized protein</fullName>
    </submittedName>
</protein>
<feature type="region of interest" description="Disordered" evidence="1">
    <location>
        <begin position="1"/>
        <end position="74"/>
    </location>
</feature>
<feature type="compositionally biased region" description="Pro residues" evidence="1">
    <location>
        <begin position="156"/>
        <end position="169"/>
    </location>
</feature>
<name>A0A4Y2BZ00_ARAVE</name>
<evidence type="ECO:0000313" key="2">
    <source>
        <dbReference type="EMBL" id="GBL97133.1"/>
    </source>
</evidence>
<gene>
    <name evidence="2" type="ORF">AVEN_144582_1</name>
</gene>
<feature type="region of interest" description="Disordered" evidence="1">
    <location>
        <begin position="150"/>
        <end position="190"/>
    </location>
</feature>
<keyword evidence="3" id="KW-1185">Reference proteome</keyword>
<evidence type="ECO:0000313" key="3">
    <source>
        <dbReference type="Proteomes" id="UP000499080"/>
    </source>
</evidence>
<proteinExistence type="predicted"/>
<evidence type="ECO:0000256" key="1">
    <source>
        <dbReference type="SAM" id="MobiDB-lite"/>
    </source>
</evidence>
<dbReference type="EMBL" id="BGPR01000127">
    <property type="protein sequence ID" value="GBL97133.1"/>
    <property type="molecule type" value="Genomic_DNA"/>
</dbReference>
<dbReference type="Proteomes" id="UP000499080">
    <property type="component" value="Unassembled WGS sequence"/>
</dbReference>
<comment type="caution">
    <text evidence="2">The sequence shown here is derived from an EMBL/GenBank/DDBJ whole genome shotgun (WGS) entry which is preliminary data.</text>
</comment>
<feature type="compositionally biased region" description="Low complexity" evidence="1">
    <location>
        <begin position="57"/>
        <end position="74"/>
    </location>
</feature>
<reference evidence="2 3" key="1">
    <citation type="journal article" date="2019" name="Sci. Rep.">
        <title>Orb-weaving spider Araneus ventricosus genome elucidates the spidroin gene catalogue.</title>
        <authorList>
            <person name="Kono N."/>
            <person name="Nakamura H."/>
            <person name="Ohtoshi R."/>
            <person name="Moran D.A.P."/>
            <person name="Shinohara A."/>
            <person name="Yoshida Y."/>
            <person name="Fujiwara M."/>
            <person name="Mori M."/>
            <person name="Tomita M."/>
            <person name="Arakawa K."/>
        </authorList>
    </citation>
    <scope>NUCLEOTIDE SEQUENCE [LARGE SCALE GENOMIC DNA]</scope>
</reference>
<dbReference type="AlphaFoldDB" id="A0A4Y2BZ00"/>
<sequence>MATTKEISNKALSDSLVGSDKQVKKGKSKKPVALDGSSRMGSAEDFVAPKSSKTKKSASAGGSTSKGPVSVPSVPGLVARPYLFGQTNPFELPQGGKSVDGTIDKGLATAGPVHTGTDYIGFGLSKAVPPGTPWGDTPYPGSLAAARAMGASGIPPLSPTVPGVEPPSADPHGVPSLGKSMVAGAVSTPG</sequence>
<accession>A0A4Y2BZ00</accession>
<organism evidence="2 3">
    <name type="scientific">Araneus ventricosus</name>
    <name type="common">Orbweaver spider</name>
    <name type="synonym">Epeira ventricosa</name>
    <dbReference type="NCBI Taxonomy" id="182803"/>
    <lineage>
        <taxon>Eukaryota</taxon>
        <taxon>Metazoa</taxon>
        <taxon>Ecdysozoa</taxon>
        <taxon>Arthropoda</taxon>
        <taxon>Chelicerata</taxon>
        <taxon>Arachnida</taxon>
        <taxon>Araneae</taxon>
        <taxon>Araneomorphae</taxon>
        <taxon>Entelegynae</taxon>
        <taxon>Araneoidea</taxon>
        <taxon>Araneidae</taxon>
        <taxon>Araneus</taxon>
    </lineage>
</organism>